<dbReference type="InterPro" id="IPR044246">
    <property type="entry name" value="ZFP3-like"/>
</dbReference>
<dbReference type="GO" id="GO:0005634">
    <property type="term" value="C:nucleus"/>
    <property type="evidence" value="ECO:0007669"/>
    <property type="project" value="UniProtKB-SubCell"/>
</dbReference>
<evidence type="ECO:0000256" key="2">
    <source>
        <dbReference type="ARBA" id="ARBA00022723"/>
    </source>
</evidence>
<organism evidence="9 10">
    <name type="scientific">Trifolium subterraneum</name>
    <name type="common">Subterranean clover</name>
    <dbReference type="NCBI Taxonomy" id="3900"/>
    <lineage>
        <taxon>Eukaryota</taxon>
        <taxon>Viridiplantae</taxon>
        <taxon>Streptophyta</taxon>
        <taxon>Embryophyta</taxon>
        <taxon>Tracheophyta</taxon>
        <taxon>Spermatophyta</taxon>
        <taxon>Magnoliopsida</taxon>
        <taxon>eudicotyledons</taxon>
        <taxon>Gunneridae</taxon>
        <taxon>Pentapetalae</taxon>
        <taxon>rosids</taxon>
        <taxon>fabids</taxon>
        <taxon>Fabales</taxon>
        <taxon>Fabaceae</taxon>
        <taxon>Papilionoideae</taxon>
        <taxon>50 kb inversion clade</taxon>
        <taxon>NPAAA clade</taxon>
        <taxon>Hologalegina</taxon>
        <taxon>IRL clade</taxon>
        <taxon>Trifolieae</taxon>
        <taxon>Trifolium</taxon>
    </lineage>
</organism>
<evidence type="ECO:0000256" key="5">
    <source>
        <dbReference type="ARBA" id="ARBA00023242"/>
    </source>
</evidence>
<dbReference type="Gene3D" id="3.30.160.60">
    <property type="entry name" value="Classic Zinc Finger"/>
    <property type="match status" value="1"/>
</dbReference>
<comment type="subcellular location">
    <subcellularLocation>
        <location evidence="1">Nucleus</location>
    </subcellularLocation>
</comment>
<evidence type="ECO:0000256" key="4">
    <source>
        <dbReference type="ARBA" id="ARBA00022833"/>
    </source>
</evidence>
<dbReference type="GO" id="GO:0009788">
    <property type="term" value="P:negative regulation of abscisic acid-activated signaling pathway"/>
    <property type="evidence" value="ECO:0007669"/>
    <property type="project" value="InterPro"/>
</dbReference>
<reference evidence="10" key="1">
    <citation type="journal article" date="2017" name="Front. Plant Sci.">
        <title>Climate Clever Clovers: New Paradigm to Reduce the Environmental Footprint of Ruminants by Breeding Low Methanogenic Forages Utilizing Haplotype Variation.</title>
        <authorList>
            <person name="Kaur P."/>
            <person name="Appels R."/>
            <person name="Bayer P.E."/>
            <person name="Keeble-Gagnere G."/>
            <person name="Wang J."/>
            <person name="Hirakawa H."/>
            <person name="Shirasawa K."/>
            <person name="Vercoe P."/>
            <person name="Stefanova K."/>
            <person name="Durmic Z."/>
            <person name="Nichols P."/>
            <person name="Revell C."/>
            <person name="Isobe S.N."/>
            <person name="Edwards D."/>
            <person name="Erskine W."/>
        </authorList>
    </citation>
    <scope>NUCLEOTIDE SEQUENCE [LARGE SCALE GENOMIC DNA]</scope>
    <source>
        <strain evidence="10">cv. Daliak</strain>
    </source>
</reference>
<dbReference type="AlphaFoldDB" id="A0A2Z6NCE2"/>
<proteinExistence type="predicted"/>
<dbReference type="PROSITE" id="PS50157">
    <property type="entry name" value="ZINC_FINGER_C2H2_2"/>
    <property type="match status" value="1"/>
</dbReference>
<feature type="compositionally biased region" description="Basic and acidic residues" evidence="7">
    <location>
        <begin position="10"/>
        <end position="24"/>
    </location>
</feature>
<keyword evidence="3 6" id="KW-0863">Zinc-finger</keyword>
<evidence type="ECO:0000256" key="1">
    <source>
        <dbReference type="ARBA" id="ARBA00004123"/>
    </source>
</evidence>
<keyword evidence="10" id="KW-1185">Reference proteome</keyword>
<sequence>MSKTLWSGDDVTRENITQKRKMEETLGADSEVSLSLSLGRGGGGGGSSFKSLKSRGEQRDYPCKFCDKKFLTSQALGGHQNAHRRERVLSKMDKEIQMGTFALGPPICPYSNHLYHHQYPFTPAGSNSFYHGIGSPAHLVAPAGYGNPFGMINNNSSWATQTLLNNYNNNMQISSFGAALGNPFLLGNNNHNVPNNPNISSSFHAPK</sequence>
<dbReference type="PANTHER" id="PTHR47287">
    <property type="entry name" value="C2H2 AND C2HC ZINC FINGERS SUPERFAMILY PROTEIN"/>
    <property type="match status" value="1"/>
</dbReference>
<evidence type="ECO:0000256" key="3">
    <source>
        <dbReference type="ARBA" id="ARBA00022771"/>
    </source>
</evidence>
<dbReference type="SUPFAM" id="SSF57667">
    <property type="entry name" value="beta-beta-alpha zinc fingers"/>
    <property type="match status" value="1"/>
</dbReference>
<dbReference type="OrthoDB" id="1436876at2759"/>
<feature type="region of interest" description="Disordered" evidence="7">
    <location>
        <begin position="1"/>
        <end position="28"/>
    </location>
</feature>
<keyword evidence="4" id="KW-0862">Zinc</keyword>
<dbReference type="InterPro" id="IPR013087">
    <property type="entry name" value="Znf_C2H2_type"/>
</dbReference>
<evidence type="ECO:0000256" key="7">
    <source>
        <dbReference type="SAM" id="MobiDB-lite"/>
    </source>
</evidence>
<evidence type="ECO:0000259" key="8">
    <source>
        <dbReference type="PROSITE" id="PS50157"/>
    </source>
</evidence>
<feature type="domain" description="C2H2-type" evidence="8">
    <location>
        <begin position="61"/>
        <end position="88"/>
    </location>
</feature>
<name>A0A2Z6NCE2_TRISU</name>
<evidence type="ECO:0000313" key="10">
    <source>
        <dbReference type="Proteomes" id="UP000242715"/>
    </source>
</evidence>
<dbReference type="PANTHER" id="PTHR47287:SF13">
    <property type="entry name" value="C2H2-TYPE DOMAIN-CONTAINING PROTEIN"/>
    <property type="match status" value="1"/>
</dbReference>
<keyword evidence="2" id="KW-0479">Metal-binding</keyword>
<dbReference type="PROSITE" id="PS00028">
    <property type="entry name" value="ZINC_FINGER_C2H2_1"/>
    <property type="match status" value="1"/>
</dbReference>
<accession>A0A2Z6NCE2</accession>
<dbReference type="GO" id="GO:0008270">
    <property type="term" value="F:zinc ion binding"/>
    <property type="evidence" value="ECO:0007669"/>
    <property type="project" value="UniProtKB-KW"/>
</dbReference>
<keyword evidence="5" id="KW-0539">Nucleus</keyword>
<dbReference type="Proteomes" id="UP000242715">
    <property type="component" value="Unassembled WGS sequence"/>
</dbReference>
<protein>
    <recommendedName>
        <fullName evidence="8">C2H2-type domain-containing protein</fullName>
    </recommendedName>
</protein>
<evidence type="ECO:0000313" key="9">
    <source>
        <dbReference type="EMBL" id="GAU34312.1"/>
    </source>
</evidence>
<gene>
    <name evidence="9" type="ORF">TSUD_20180</name>
</gene>
<dbReference type="EMBL" id="DF973552">
    <property type="protein sequence ID" value="GAU34312.1"/>
    <property type="molecule type" value="Genomic_DNA"/>
</dbReference>
<evidence type="ECO:0000256" key="6">
    <source>
        <dbReference type="PROSITE-ProRule" id="PRU00042"/>
    </source>
</evidence>
<dbReference type="InterPro" id="IPR036236">
    <property type="entry name" value="Znf_C2H2_sf"/>
</dbReference>